<evidence type="ECO:0000256" key="1">
    <source>
        <dbReference type="ARBA" id="ARBA00004496"/>
    </source>
</evidence>
<dbReference type="PANTHER" id="PTHR33602:SF1">
    <property type="entry name" value="REGULATORY PROTEIN RECX FAMILY PROTEIN"/>
    <property type="match status" value="1"/>
</dbReference>
<dbReference type="InterPro" id="IPR036388">
    <property type="entry name" value="WH-like_DNA-bd_sf"/>
</dbReference>
<dbReference type="Pfam" id="PF02631">
    <property type="entry name" value="RecX_HTH2"/>
    <property type="match status" value="1"/>
</dbReference>
<dbReference type="PANTHER" id="PTHR33602">
    <property type="entry name" value="REGULATORY PROTEIN RECX FAMILY PROTEIN"/>
    <property type="match status" value="1"/>
</dbReference>
<keyword evidence="4 5" id="KW-0963">Cytoplasm</keyword>
<accession>A0A4Q0AH31</accession>
<keyword evidence="8" id="KW-1185">Reference proteome</keyword>
<organism evidence="7 8">
    <name type="scientific">Candidatus Microsaccharimonas sossegonensis</name>
    <dbReference type="NCBI Taxonomy" id="2506948"/>
    <lineage>
        <taxon>Bacteria</taxon>
        <taxon>Candidatus Saccharimonadota</taxon>
        <taxon>Candidatus Saccharimonadia</taxon>
        <taxon>Candidatus Saccharimonadales</taxon>
        <taxon>Candidatus Saccharimonadaceae</taxon>
        <taxon>Candidatus Microsaccharimonas</taxon>
    </lineage>
</organism>
<evidence type="ECO:0000256" key="4">
    <source>
        <dbReference type="ARBA" id="ARBA00022490"/>
    </source>
</evidence>
<comment type="subcellular location">
    <subcellularLocation>
        <location evidence="1 5">Cytoplasm</location>
    </subcellularLocation>
</comment>
<dbReference type="EMBL" id="SCKX01000001">
    <property type="protein sequence ID" value="RWZ78269.1"/>
    <property type="molecule type" value="Genomic_DNA"/>
</dbReference>
<dbReference type="GO" id="GO:0005737">
    <property type="term" value="C:cytoplasm"/>
    <property type="evidence" value="ECO:0007669"/>
    <property type="project" value="UniProtKB-SubCell"/>
</dbReference>
<evidence type="ECO:0000256" key="5">
    <source>
        <dbReference type="HAMAP-Rule" id="MF_01114"/>
    </source>
</evidence>
<name>A0A4Q0AH31_9BACT</name>
<protein>
    <recommendedName>
        <fullName evidence="3 5">Regulatory protein RecX</fullName>
    </recommendedName>
</protein>
<dbReference type="InterPro" id="IPR053924">
    <property type="entry name" value="RecX_HTH_2nd"/>
</dbReference>
<comment type="function">
    <text evidence="5">Modulates RecA activity.</text>
</comment>
<proteinExistence type="inferred from homology"/>
<dbReference type="Proteomes" id="UP000289257">
    <property type="component" value="Unassembled WGS sequence"/>
</dbReference>
<comment type="similarity">
    <text evidence="2 5">Belongs to the RecX family.</text>
</comment>
<dbReference type="AlphaFoldDB" id="A0A4Q0AH31"/>
<evidence type="ECO:0000259" key="6">
    <source>
        <dbReference type="Pfam" id="PF02631"/>
    </source>
</evidence>
<dbReference type="Gene3D" id="1.10.10.10">
    <property type="entry name" value="Winged helix-like DNA-binding domain superfamily/Winged helix DNA-binding domain"/>
    <property type="match status" value="3"/>
</dbReference>
<feature type="domain" description="RecX second three-helical" evidence="6">
    <location>
        <begin position="122"/>
        <end position="163"/>
    </location>
</feature>
<evidence type="ECO:0000313" key="8">
    <source>
        <dbReference type="Proteomes" id="UP000289257"/>
    </source>
</evidence>
<evidence type="ECO:0000256" key="2">
    <source>
        <dbReference type="ARBA" id="ARBA00009695"/>
    </source>
</evidence>
<dbReference type="InterPro" id="IPR003783">
    <property type="entry name" value="Regulatory_RecX"/>
</dbReference>
<comment type="caution">
    <text evidence="7">The sequence shown here is derived from an EMBL/GenBank/DDBJ whole genome shotgun (WGS) entry which is preliminary data.</text>
</comment>
<gene>
    <name evidence="5" type="primary">recX</name>
    <name evidence="7" type="ORF">EOT05_00690</name>
</gene>
<dbReference type="GO" id="GO:0006282">
    <property type="term" value="P:regulation of DNA repair"/>
    <property type="evidence" value="ECO:0007669"/>
    <property type="project" value="UniProtKB-UniRule"/>
</dbReference>
<evidence type="ECO:0000256" key="3">
    <source>
        <dbReference type="ARBA" id="ARBA00018111"/>
    </source>
</evidence>
<evidence type="ECO:0000313" key="7">
    <source>
        <dbReference type="EMBL" id="RWZ78269.1"/>
    </source>
</evidence>
<dbReference type="HAMAP" id="MF_01114">
    <property type="entry name" value="RecX"/>
    <property type="match status" value="1"/>
</dbReference>
<reference evidence="7" key="1">
    <citation type="submission" date="2019-01" db="EMBL/GenBank/DDBJ databases">
        <title>Genomic signatures and co-occurrence patterns of the ultra-small Saccharimodia (Patescibacteria phylum) suggest a symbiotic lifestyle.</title>
        <authorList>
            <person name="Lemos L."/>
            <person name="Medeiros J."/>
            <person name="Andreote F."/>
            <person name="Fernandes G."/>
            <person name="Varani A."/>
            <person name="Oliveira G."/>
            <person name="Pylro V."/>
        </authorList>
    </citation>
    <scope>NUCLEOTIDE SEQUENCE [LARGE SCALE GENOMIC DNA]</scope>
    <source>
        <strain evidence="7">AMD02</strain>
    </source>
</reference>
<sequence length="218" mass="25692">MVLKITAISVQKRDRDRVNVSVNGKYRLSLDLSQVSNLGIKVGKEYTEDELALLETESQFGKLYMRALEYCLIRPRSQRELKDYLYRKTRDRRTKEGGIKKGVSASLTERVFNRLVEKGYLDDEKFTMYWIENRHVRKGSSKRKLSSELSAKGIDRSMIDRMLDETDRDDLTELQKMIDKKRQRYDDEQKFMSYLARQGFGYEDIRTALQNNDDQEGS</sequence>